<evidence type="ECO:0000313" key="1">
    <source>
        <dbReference type="EMBL" id="AFH49813.1"/>
    </source>
</evidence>
<dbReference type="PANTHER" id="PTHR33639">
    <property type="entry name" value="THIOL-DISULFIDE OXIDOREDUCTASE DCC"/>
    <property type="match status" value="1"/>
</dbReference>
<dbReference type="AlphaFoldDB" id="I0ALF6"/>
<evidence type="ECO:0008006" key="3">
    <source>
        <dbReference type="Google" id="ProtNLM"/>
    </source>
</evidence>
<evidence type="ECO:0000313" key="2">
    <source>
        <dbReference type="Proteomes" id="UP000007394"/>
    </source>
</evidence>
<name>I0ALF6_IGNAJ</name>
<dbReference type="STRING" id="945713.IALB_2108"/>
<dbReference type="HOGENOM" id="CLU_092206_2_1_10"/>
<reference evidence="1 2" key="1">
    <citation type="journal article" date="2012" name="Front. Microbiol.">
        <title>Complete genome of Ignavibacterium album, a metabolically versatile, flagellated, facultative anaerobe from the phylum Chlorobi.</title>
        <authorList>
            <person name="Liu Z."/>
            <person name="Frigaard N.-U."/>
            <person name="Vogl K."/>
            <person name="Iino T."/>
            <person name="Ohkuma M."/>
            <person name="Overmann J."/>
            <person name="Bryant D.A."/>
        </authorList>
    </citation>
    <scope>NUCLEOTIDE SEQUENCE [LARGE SCALE GENOMIC DNA]</scope>
    <source>
        <strain evidence="2">DSM 19864 / JCM 16511 / NBRC 101810 / Mat9-16</strain>
    </source>
</reference>
<protein>
    <recommendedName>
        <fullName evidence="3">Thiol-disulfide oxidoreductase DCC</fullName>
    </recommendedName>
</protein>
<dbReference type="Proteomes" id="UP000007394">
    <property type="component" value="Chromosome"/>
</dbReference>
<organism evidence="1 2">
    <name type="scientific">Ignavibacterium album (strain DSM 19864 / JCM 16511 / NBRC 101810 / Mat9-16)</name>
    <dbReference type="NCBI Taxonomy" id="945713"/>
    <lineage>
        <taxon>Bacteria</taxon>
        <taxon>Pseudomonadati</taxon>
        <taxon>Ignavibacteriota</taxon>
        <taxon>Ignavibacteria</taxon>
        <taxon>Ignavibacteriales</taxon>
        <taxon>Ignavibacteriaceae</taxon>
        <taxon>Ignavibacterium</taxon>
    </lineage>
</organism>
<proteinExistence type="predicted"/>
<dbReference type="EMBL" id="CP003418">
    <property type="protein sequence ID" value="AFH49813.1"/>
    <property type="molecule type" value="Genomic_DNA"/>
</dbReference>
<dbReference type="GO" id="GO:0015035">
    <property type="term" value="F:protein-disulfide reductase activity"/>
    <property type="evidence" value="ECO:0007669"/>
    <property type="project" value="InterPro"/>
</dbReference>
<gene>
    <name evidence="1" type="ordered locus">IALB_2108</name>
</gene>
<dbReference type="PANTHER" id="PTHR33639:SF2">
    <property type="entry name" value="DUF393 DOMAIN-CONTAINING PROTEIN"/>
    <property type="match status" value="1"/>
</dbReference>
<dbReference type="eggNOG" id="COG3011">
    <property type="taxonomic scope" value="Bacteria"/>
</dbReference>
<dbReference type="Pfam" id="PF04134">
    <property type="entry name" value="DCC1-like"/>
    <property type="match status" value="1"/>
</dbReference>
<accession>I0ALF6</accession>
<dbReference type="OrthoDB" id="9785438at2"/>
<dbReference type="InterPro" id="IPR052927">
    <property type="entry name" value="DCC_oxidoreductase"/>
</dbReference>
<dbReference type="InterPro" id="IPR007263">
    <property type="entry name" value="DCC1-like"/>
</dbReference>
<sequence length="132" mass="15455">MNKKIILFDGVCNFCNYWVNFVIERDTENLFLFSALQSKTGQDILKRLNLSTTDFDTFILVDGEIFLTKSDAVINIAKRLKGFPKILVTGKLLPKILRDFIYDLIARNRYKFFGKRETCRIPTSEERSKFLE</sequence>
<keyword evidence="2" id="KW-1185">Reference proteome</keyword>
<dbReference type="RefSeq" id="WP_014560962.1">
    <property type="nucleotide sequence ID" value="NC_017464.1"/>
</dbReference>
<dbReference type="KEGG" id="ial:IALB_2108"/>